<name>A0ABS6U2Y2_9PSEU</name>
<comment type="caution">
    <text evidence="1">The sequence shown here is derived from an EMBL/GenBank/DDBJ whole genome shotgun (WGS) entry which is preliminary data.</text>
</comment>
<dbReference type="EMBL" id="JADQDF010000001">
    <property type="protein sequence ID" value="MBW0126578.1"/>
    <property type="molecule type" value="Genomic_DNA"/>
</dbReference>
<evidence type="ECO:0000313" key="2">
    <source>
        <dbReference type="Proteomes" id="UP000694300"/>
    </source>
</evidence>
<sequence length="153" mass="17197">MDAVPDSLDAVAEDFIRSSGDISTLLERLRPELTDFDDVYAADTVVAAVRHYDGYWLRPRVIAPTRLQTTYRLTAVSTEELLAGTGATSTFPRGYRDVAPHLRPGLRLHRITFLEPGASFGIDLDCFVLLDGRWRLFPTPWFVLLVDDPGHDH</sequence>
<reference evidence="1 2" key="1">
    <citation type="submission" date="2020-11" db="EMBL/GenBank/DDBJ databases">
        <title>Pseudonocardia abyssalis sp. nov. and Pseudonocardia oceani sp. nov., description and phylogenomic analysis of two novel actinomycetes isolated from the deep Southern Ocean.</title>
        <authorList>
            <person name="Parra J."/>
        </authorList>
    </citation>
    <scope>NUCLEOTIDE SEQUENCE [LARGE SCALE GENOMIC DNA]</scope>
    <source>
        <strain evidence="2">KRD185</strain>
    </source>
</reference>
<accession>A0ABS6U2Y2</accession>
<proteinExistence type="predicted"/>
<dbReference type="Proteomes" id="UP000694300">
    <property type="component" value="Unassembled WGS sequence"/>
</dbReference>
<evidence type="ECO:0000313" key="1">
    <source>
        <dbReference type="EMBL" id="MBW0126578.1"/>
    </source>
</evidence>
<organism evidence="1 2">
    <name type="scientific">Pseudonocardia oceani</name>
    <dbReference type="NCBI Taxonomy" id="2792013"/>
    <lineage>
        <taxon>Bacteria</taxon>
        <taxon>Bacillati</taxon>
        <taxon>Actinomycetota</taxon>
        <taxon>Actinomycetes</taxon>
        <taxon>Pseudonocardiales</taxon>
        <taxon>Pseudonocardiaceae</taxon>
        <taxon>Pseudonocardia</taxon>
    </lineage>
</organism>
<keyword evidence="2" id="KW-1185">Reference proteome</keyword>
<gene>
    <name evidence="1" type="ORF">I4I82_02585</name>
</gene>
<dbReference type="RefSeq" id="WP_218595106.1">
    <property type="nucleotide sequence ID" value="NZ_JADQDE010000022.1"/>
</dbReference>
<protein>
    <submittedName>
        <fullName evidence="1">Uncharacterized protein</fullName>
    </submittedName>
</protein>